<dbReference type="GO" id="GO:0004725">
    <property type="term" value="F:protein tyrosine phosphatase activity"/>
    <property type="evidence" value="ECO:0007669"/>
    <property type="project" value="UniProtKB-EC"/>
</dbReference>
<sequence>MPLSILFVCYENICRSPMAEGIFTNLLTEHDLHHTIHVSSAGTVSYQRGSSPDQRAIALLSDYGIDISSLKAQSIDDLTLHTYDWIFAMDYETYEAVQQSLATQQPPYLHLMMDFVEELAGEEVPDPYYDRMEAFDGVRSMLTTAADAILAMLKERYRELRG</sequence>
<evidence type="ECO:0000256" key="5">
    <source>
        <dbReference type="PIRSR" id="PIRSR617867-1"/>
    </source>
</evidence>
<dbReference type="KEGG" id="cch:Cag_0407"/>
<dbReference type="Pfam" id="PF01451">
    <property type="entry name" value="LMWPc"/>
    <property type="match status" value="1"/>
</dbReference>
<accession>Q3ATJ5</accession>
<feature type="domain" description="Phosphotyrosine protein phosphatase I" evidence="6">
    <location>
        <begin position="3"/>
        <end position="152"/>
    </location>
</feature>
<dbReference type="eggNOG" id="COG0394">
    <property type="taxonomic scope" value="Bacteria"/>
</dbReference>
<dbReference type="InterPro" id="IPR050438">
    <property type="entry name" value="LMW_PTPase"/>
</dbReference>
<dbReference type="PANTHER" id="PTHR11717:SF7">
    <property type="entry name" value="LOW MOLECULAR WEIGHT PHOSPHOTYROSINE PROTEIN PHOSPHATASE"/>
    <property type="match status" value="1"/>
</dbReference>
<evidence type="ECO:0000256" key="2">
    <source>
        <dbReference type="ARBA" id="ARBA00013064"/>
    </source>
</evidence>
<dbReference type="SUPFAM" id="SSF52788">
    <property type="entry name" value="Phosphotyrosine protein phosphatases I"/>
    <property type="match status" value="1"/>
</dbReference>
<reference evidence="7" key="1">
    <citation type="submission" date="2005-08" db="EMBL/GenBank/DDBJ databases">
        <title>Complete sequence of Chlorobium chlorochromatii CaD3.</title>
        <authorList>
            <person name="Copeland A."/>
            <person name="Lucas S."/>
            <person name="Lapidus A."/>
            <person name="Barry K."/>
            <person name="Detter J.C."/>
            <person name="Glavina T."/>
            <person name="Hammon N."/>
            <person name="Israni S."/>
            <person name="Pitluck S."/>
            <person name="Bryant D."/>
            <person name="Schmutz J."/>
            <person name="Larimer F."/>
            <person name="Land M."/>
            <person name="Kyrpides N."/>
            <person name="Ivanova N."/>
            <person name="Richardson P."/>
        </authorList>
    </citation>
    <scope>NUCLEOTIDE SEQUENCE [LARGE SCALE GENOMIC DNA]</scope>
    <source>
        <strain evidence="7">CaD3</strain>
    </source>
</reference>
<dbReference type="SMART" id="SM00226">
    <property type="entry name" value="LMWPc"/>
    <property type="match status" value="1"/>
</dbReference>
<dbReference type="EC" id="3.1.3.48" evidence="2"/>
<dbReference type="InterPro" id="IPR017867">
    <property type="entry name" value="Tyr_phospatase_low_mol_wt"/>
</dbReference>
<dbReference type="STRING" id="340177.Cag_0407"/>
<feature type="active site" evidence="5">
    <location>
        <position position="15"/>
    </location>
</feature>
<dbReference type="OrthoDB" id="9784339at2"/>
<dbReference type="PANTHER" id="PTHR11717">
    <property type="entry name" value="LOW MOLECULAR WEIGHT PROTEIN TYROSINE PHOSPHATASE"/>
    <property type="match status" value="1"/>
</dbReference>
<evidence type="ECO:0000256" key="3">
    <source>
        <dbReference type="ARBA" id="ARBA00022801"/>
    </source>
</evidence>
<dbReference type="EMBL" id="CP000108">
    <property type="protein sequence ID" value="ABB27680.1"/>
    <property type="molecule type" value="Genomic_DNA"/>
</dbReference>
<protein>
    <recommendedName>
        <fullName evidence="2">protein-tyrosine-phosphatase</fullName>
        <ecNumber evidence="2">3.1.3.48</ecNumber>
    </recommendedName>
</protein>
<organism evidence="7">
    <name type="scientific">Chlorobium chlorochromatii (strain CaD3)</name>
    <dbReference type="NCBI Taxonomy" id="340177"/>
    <lineage>
        <taxon>Bacteria</taxon>
        <taxon>Pseudomonadati</taxon>
        <taxon>Chlorobiota</taxon>
        <taxon>Chlorobiia</taxon>
        <taxon>Chlorobiales</taxon>
        <taxon>Chlorobiaceae</taxon>
        <taxon>Chlorobium/Pelodictyon group</taxon>
        <taxon>Chlorobium</taxon>
    </lineage>
</organism>
<evidence type="ECO:0000256" key="1">
    <source>
        <dbReference type="ARBA" id="ARBA00011063"/>
    </source>
</evidence>
<dbReference type="AlphaFoldDB" id="Q3ATJ5"/>
<dbReference type="InterPro" id="IPR023485">
    <property type="entry name" value="Ptyr_pPase"/>
</dbReference>
<dbReference type="PRINTS" id="PR00719">
    <property type="entry name" value="LMWPTPASE"/>
</dbReference>
<dbReference type="Gene3D" id="3.40.50.2300">
    <property type="match status" value="1"/>
</dbReference>
<gene>
    <name evidence="7" type="ordered locus">Cag_0407</name>
</gene>
<name>Q3ATJ5_CHLCH</name>
<comment type="similarity">
    <text evidence="1">Belongs to the low molecular weight phosphotyrosine protein phosphatase family.</text>
</comment>
<keyword evidence="3" id="KW-0378">Hydrolase</keyword>
<proteinExistence type="inferred from homology"/>
<feature type="active site" description="Nucleophile" evidence="5">
    <location>
        <position position="9"/>
    </location>
</feature>
<dbReference type="CDD" id="cd16343">
    <property type="entry name" value="LMWPTP"/>
    <property type="match status" value="1"/>
</dbReference>
<evidence type="ECO:0000256" key="4">
    <source>
        <dbReference type="ARBA" id="ARBA00022912"/>
    </source>
</evidence>
<feature type="active site" description="Proton donor" evidence="5">
    <location>
        <position position="126"/>
    </location>
</feature>
<dbReference type="InterPro" id="IPR036196">
    <property type="entry name" value="Ptyr_pPase_sf"/>
</dbReference>
<evidence type="ECO:0000259" key="6">
    <source>
        <dbReference type="SMART" id="SM00226"/>
    </source>
</evidence>
<evidence type="ECO:0000313" key="7">
    <source>
        <dbReference type="EMBL" id="ABB27680.1"/>
    </source>
</evidence>
<keyword evidence="4" id="KW-0904">Protein phosphatase</keyword>
<dbReference type="HOGENOM" id="CLU_071415_2_2_10"/>